<keyword evidence="4" id="KW-1185">Reference proteome</keyword>
<evidence type="ECO:0000256" key="1">
    <source>
        <dbReference type="SAM" id="MobiDB-lite"/>
    </source>
</evidence>
<feature type="compositionally biased region" description="Acidic residues" evidence="1">
    <location>
        <begin position="38"/>
        <end position="48"/>
    </location>
</feature>
<dbReference type="InterPro" id="IPR008972">
    <property type="entry name" value="Cupredoxin"/>
</dbReference>
<proteinExistence type="predicted"/>
<dbReference type="Proteomes" id="UP000000321">
    <property type="component" value="Unassembled WGS sequence"/>
</dbReference>
<feature type="region of interest" description="Disordered" evidence="1">
    <location>
        <begin position="30"/>
        <end position="60"/>
    </location>
</feature>
<dbReference type="BioCyc" id="AURANTIMONAS:SI859A1_03510-MONOMER"/>
<dbReference type="Gene3D" id="2.60.40.420">
    <property type="entry name" value="Cupredoxins - blue copper proteins"/>
    <property type="match status" value="1"/>
</dbReference>
<sequence>MGRESMKPVWLSLMAAFLAFAPATVAAAQDSGSASVTADDDDDEDDDDAHGGAMVPPASELEMMPGSELMPASALNGDQIGLPPLSLSSQIITPLTIGSSDDPYAVSAKDFVLRAGQPYRWDIVSDGGVEYKFHAPAFFRSVWNNQIVIEDREIHMNGAPAWLEFDAKGPITVQFQTIRPGRYDWYVEGLDEKEGMKGTITVVP</sequence>
<feature type="chain" id="PRO_5004197542" description="Copper-binding protein" evidence="2">
    <location>
        <begin position="28"/>
        <end position="204"/>
    </location>
</feature>
<gene>
    <name evidence="3" type="ORF">SI859A1_03510</name>
</gene>
<protein>
    <recommendedName>
        <fullName evidence="5">Copper-binding protein</fullName>
    </recommendedName>
</protein>
<reference evidence="3 4" key="1">
    <citation type="journal article" date="2008" name="Appl. Environ. Microbiol.">
        <title>Genomic insights into Mn(II) oxidation by the marine alphaproteobacterium Aurantimonas sp. strain SI85-9A1.</title>
        <authorList>
            <person name="Dick G.J."/>
            <person name="Podell S."/>
            <person name="Johnson H.A."/>
            <person name="Rivera-Espinoza Y."/>
            <person name="Bernier-Latmani R."/>
            <person name="McCarthy J.K."/>
            <person name="Torpey J.W."/>
            <person name="Clement B.G."/>
            <person name="Gaasterland T."/>
            <person name="Tebo B.M."/>
        </authorList>
    </citation>
    <scope>NUCLEOTIDE SEQUENCE [LARGE SCALE GENOMIC DNA]</scope>
    <source>
        <strain evidence="3 4">SI85-9A1</strain>
    </source>
</reference>
<organism evidence="3 4">
    <name type="scientific">Aurantimonas manganoxydans (strain ATCC BAA-1229 / DSM 21871 / SI85-9A1)</name>
    <dbReference type="NCBI Taxonomy" id="287752"/>
    <lineage>
        <taxon>Bacteria</taxon>
        <taxon>Pseudomonadati</taxon>
        <taxon>Pseudomonadota</taxon>
        <taxon>Alphaproteobacteria</taxon>
        <taxon>Hyphomicrobiales</taxon>
        <taxon>Aurantimonadaceae</taxon>
        <taxon>Aurantimonas</taxon>
    </lineage>
</organism>
<dbReference type="AlphaFoldDB" id="Q1YEM3"/>
<dbReference type="EMBL" id="AAPJ01000007">
    <property type="protein sequence ID" value="EAS48872.1"/>
    <property type="molecule type" value="Genomic_DNA"/>
</dbReference>
<keyword evidence="2" id="KW-0732">Signal</keyword>
<dbReference type="HOGENOM" id="CLU_1193412_0_0_5"/>
<comment type="caution">
    <text evidence="3">The sequence shown here is derived from an EMBL/GenBank/DDBJ whole genome shotgun (WGS) entry which is preliminary data.</text>
</comment>
<name>Q1YEM3_AURMS</name>
<dbReference type="SUPFAM" id="SSF49503">
    <property type="entry name" value="Cupredoxins"/>
    <property type="match status" value="1"/>
</dbReference>
<evidence type="ECO:0000313" key="4">
    <source>
        <dbReference type="Proteomes" id="UP000000321"/>
    </source>
</evidence>
<evidence type="ECO:0008006" key="5">
    <source>
        <dbReference type="Google" id="ProtNLM"/>
    </source>
</evidence>
<accession>Q1YEM3</accession>
<evidence type="ECO:0000256" key="2">
    <source>
        <dbReference type="SAM" id="SignalP"/>
    </source>
</evidence>
<evidence type="ECO:0000313" key="3">
    <source>
        <dbReference type="EMBL" id="EAS48872.1"/>
    </source>
</evidence>
<feature type="signal peptide" evidence="2">
    <location>
        <begin position="1"/>
        <end position="27"/>
    </location>
</feature>